<reference evidence="2" key="1">
    <citation type="journal article" date="2008" name="ISME J.">
        <title>Genomic patterns of recombination, clonal divergence and environment in marine microbial populations.</title>
        <authorList>
            <person name="Konstantinidis K.T."/>
            <person name="Delong E.F."/>
        </authorList>
    </citation>
    <scope>NUCLEOTIDE SEQUENCE</scope>
</reference>
<dbReference type="SUPFAM" id="SSF51197">
    <property type="entry name" value="Clavaminate synthase-like"/>
    <property type="match status" value="1"/>
</dbReference>
<name>B3T6M3_9ZZZZ</name>
<dbReference type="InterPro" id="IPR047128">
    <property type="entry name" value="PhyH"/>
</dbReference>
<dbReference type="PANTHER" id="PTHR21308">
    <property type="entry name" value="PHYTANOYL-COA ALPHA-HYDROXYLASE"/>
    <property type="match status" value="1"/>
</dbReference>
<dbReference type="PANTHER" id="PTHR21308:SF1">
    <property type="entry name" value="PHYTANOYL-COA DIOXYGENASE, PEROXISOMAL"/>
    <property type="match status" value="1"/>
</dbReference>
<comment type="similarity">
    <text evidence="1">Belongs to the PhyH family.</text>
</comment>
<organism evidence="2">
    <name type="scientific">uncultured marine microorganism HF4000_APKG2J17</name>
    <dbReference type="NCBI Taxonomy" id="455546"/>
    <lineage>
        <taxon>unclassified sequences</taxon>
        <taxon>environmental samples</taxon>
    </lineage>
</organism>
<sequence>MNKKLNDLRGGGSKEENGIILDFARDFQSKEEMQNFYLDYGFVTLKNFIPSDLIENIVNDLRFIFEPFATDKSNPIDSGILNLDKNDKKLLYDLHMTSTNLSSIKLMSGFFRDIVREINGKDDPVFEISSGLLLGISRDDRLVYNFHQETNYMKNFTNICNIHFPLLRTSKVYNGTISILPRTHKLGTLEYQKSRKSQDSYTDLLPKNMNEIVADFPELHCYLEVGDVIFFHKDLIHKSNYNSSALCRPVGIQRLTQSISGDWVKRPPEEL</sequence>
<dbReference type="Gene3D" id="2.60.120.620">
    <property type="entry name" value="q2cbj1_9rhob like domain"/>
    <property type="match status" value="1"/>
</dbReference>
<dbReference type="Pfam" id="PF05721">
    <property type="entry name" value="PhyH"/>
    <property type="match status" value="1"/>
</dbReference>
<evidence type="ECO:0000256" key="1">
    <source>
        <dbReference type="ARBA" id="ARBA00005830"/>
    </source>
</evidence>
<gene>
    <name evidence="2" type="ORF">ALOHA_HF4000APKG2J17ctg1g39</name>
</gene>
<dbReference type="InterPro" id="IPR008775">
    <property type="entry name" value="Phytyl_CoA_dOase-like"/>
</dbReference>
<dbReference type="AlphaFoldDB" id="B3T6M3"/>
<evidence type="ECO:0000313" key="2">
    <source>
        <dbReference type="EMBL" id="ABZ08232.1"/>
    </source>
</evidence>
<keyword evidence="2" id="KW-0560">Oxidoreductase</keyword>
<proteinExistence type="inferred from homology"/>
<accession>B3T6M3</accession>
<keyword evidence="2" id="KW-0223">Dioxygenase</keyword>
<dbReference type="EMBL" id="EU016624">
    <property type="protein sequence ID" value="ABZ08232.1"/>
    <property type="molecule type" value="Genomic_DNA"/>
</dbReference>
<protein>
    <submittedName>
        <fullName evidence="2">Putative Phytanoyl-CoA dioxygenase (PhyH)</fullName>
    </submittedName>
</protein>
<dbReference type="GO" id="GO:0048244">
    <property type="term" value="F:phytanoyl-CoA dioxygenase activity"/>
    <property type="evidence" value="ECO:0007669"/>
    <property type="project" value="InterPro"/>
</dbReference>
<dbReference type="GO" id="GO:0001561">
    <property type="term" value="P:fatty acid alpha-oxidation"/>
    <property type="evidence" value="ECO:0007669"/>
    <property type="project" value="InterPro"/>
</dbReference>